<dbReference type="AlphaFoldDB" id="A0A1Y2DR81"/>
<reference evidence="1 2" key="1">
    <citation type="submission" date="2016-07" db="EMBL/GenBank/DDBJ databases">
        <title>Pervasive Adenine N6-methylation of Active Genes in Fungi.</title>
        <authorList>
            <consortium name="DOE Joint Genome Institute"/>
            <person name="Mondo S.J."/>
            <person name="Dannebaum R.O."/>
            <person name="Kuo R.C."/>
            <person name="Labutti K."/>
            <person name="Haridas S."/>
            <person name="Kuo A."/>
            <person name="Salamov A."/>
            <person name="Ahrendt S.R."/>
            <person name="Lipzen A."/>
            <person name="Sullivan W."/>
            <person name="Andreopoulos W.B."/>
            <person name="Clum A."/>
            <person name="Lindquist E."/>
            <person name="Daum C."/>
            <person name="Ramamoorthy G.K."/>
            <person name="Gryganskyi A."/>
            <person name="Culley D."/>
            <person name="Magnuson J.K."/>
            <person name="James T.Y."/>
            <person name="O'Malley M.A."/>
            <person name="Stajich J.E."/>
            <person name="Spatafora J.W."/>
            <person name="Visel A."/>
            <person name="Grigoriev I.V."/>
        </authorList>
    </citation>
    <scope>NUCLEOTIDE SEQUENCE [LARGE SCALE GENOMIC DNA]</scope>
    <source>
        <strain evidence="1 2">62-1032</strain>
    </source>
</reference>
<evidence type="ECO:0000313" key="1">
    <source>
        <dbReference type="EMBL" id="ORY61175.1"/>
    </source>
</evidence>
<gene>
    <name evidence="1" type="ORF">BCR35DRAFT_355194</name>
</gene>
<comment type="caution">
    <text evidence="1">The sequence shown here is derived from an EMBL/GenBank/DDBJ whole genome shotgun (WGS) entry which is preliminary data.</text>
</comment>
<evidence type="ECO:0000313" key="2">
    <source>
        <dbReference type="Proteomes" id="UP000193467"/>
    </source>
</evidence>
<keyword evidence="2" id="KW-1185">Reference proteome</keyword>
<accession>A0A1Y2DR81</accession>
<dbReference type="EMBL" id="MCGR01000072">
    <property type="protein sequence ID" value="ORY61175.1"/>
    <property type="molecule type" value="Genomic_DNA"/>
</dbReference>
<name>A0A1Y2DR81_9BASI</name>
<proteinExistence type="predicted"/>
<dbReference type="Proteomes" id="UP000193467">
    <property type="component" value="Unassembled WGS sequence"/>
</dbReference>
<protein>
    <recommendedName>
        <fullName evidence="3">BTB domain-containing protein</fullName>
    </recommendedName>
</protein>
<dbReference type="InParanoid" id="A0A1Y2DR81"/>
<sequence>MAKRANEAPQDSATAAPALRLSSNFQSSSADIELRSKDGVRFLVHKANLSVSSTVFADMDVRITEDSTTSSRGDEERARSHPLCNEGISAWNRIPRVTSAKWFREVAWALFDAASRETHCDRCNRRLKFAAEDVVKGFENFEESLGLRFNSISGEGYLDEYRRWVKRTYGDGGNVDE</sequence>
<organism evidence="1 2">
    <name type="scientific">Leucosporidium creatinivorum</name>
    <dbReference type="NCBI Taxonomy" id="106004"/>
    <lineage>
        <taxon>Eukaryota</taxon>
        <taxon>Fungi</taxon>
        <taxon>Dikarya</taxon>
        <taxon>Basidiomycota</taxon>
        <taxon>Pucciniomycotina</taxon>
        <taxon>Microbotryomycetes</taxon>
        <taxon>Leucosporidiales</taxon>
        <taxon>Leucosporidium</taxon>
    </lineage>
</organism>
<evidence type="ECO:0008006" key="3">
    <source>
        <dbReference type="Google" id="ProtNLM"/>
    </source>
</evidence>